<name>A0ABQ9WYK5_9EUKA</name>
<evidence type="ECO:0000313" key="2">
    <source>
        <dbReference type="EMBL" id="KAK2944603.1"/>
    </source>
</evidence>
<dbReference type="EMBL" id="JARBJD010000291">
    <property type="protein sequence ID" value="KAK2944603.1"/>
    <property type="molecule type" value="Genomic_DNA"/>
</dbReference>
<evidence type="ECO:0000313" key="3">
    <source>
        <dbReference type="Proteomes" id="UP001281761"/>
    </source>
</evidence>
<feature type="region of interest" description="Disordered" evidence="1">
    <location>
        <begin position="259"/>
        <end position="292"/>
    </location>
</feature>
<feature type="region of interest" description="Disordered" evidence="1">
    <location>
        <begin position="391"/>
        <end position="424"/>
    </location>
</feature>
<keyword evidence="3" id="KW-1185">Reference proteome</keyword>
<dbReference type="Proteomes" id="UP001281761">
    <property type="component" value="Unassembled WGS sequence"/>
</dbReference>
<reference evidence="2 3" key="1">
    <citation type="journal article" date="2022" name="bioRxiv">
        <title>Genomics of Preaxostyla Flagellates Illuminates Evolutionary Transitions and the Path Towards Mitochondrial Loss.</title>
        <authorList>
            <person name="Novak L.V.F."/>
            <person name="Treitli S.C."/>
            <person name="Pyrih J."/>
            <person name="Halakuc P."/>
            <person name="Pipaliya S.V."/>
            <person name="Vacek V."/>
            <person name="Brzon O."/>
            <person name="Soukal P."/>
            <person name="Eme L."/>
            <person name="Dacks J.B."/>
            <person name="Karnkowska A."/>
            <person name="Elias M."/>
            <person name="Hampl V."/>
        </authorList>
    </citation>
    <scope>NUCLEOTIDE SEQUENCE [LARGE SCALE GENOMIC DNA]</scope>
    <source>
        <strain evidence="2">NAU3</strain>
        <tissue evidence="2">Gut</tissue>
    </source>
</reference>
<feature type="compositionally biased region" description="Polar residues" evidence="1">
    <location>
        <begin position="405"/>
        <end position="421"/>
    </location>
</feature>
<protein>
    <submittedName>
        <fullName evidence="2">Uncharacterized protein</fullName>
    </submittedName>
</protein>
<accession>A0ABQ9WYK5</accession>
<feature type="region of interest" description="Disordered" evidence="1">
    <location>
        <begin position="1"/>
        <end position="54"/>
    </location>
</feature>
<proteinExistence type="predicted"/>
<gene>
    <name evidence="2" type="ORF">BLNAU_20461</name>
</gene>
<sequence>MNQSPKPAVTFPIHSSPYLATGQIGPSSPHADGAIHDFPSLPSNTQADRDSPPPIQFFPNQQATYKIQSNRTMPLVSFPEFPPTPRFHPLPSRLVTPFDPPFTLTQPHPETLSINPLESRPPLYTSSDTEPFGLYSLLPNSTPKNIAPALPQIHQSAVLKFITPLYTQQPMLDSSLVQPPHVLHAFQSNPSQIDTNSLTSLSDHSLFYIFYHLMPQPVSDTSVHLTQRSMHIHTAQRLVLEAFTLLLKRDWTFLRNAPTDENRDSEERDEQKESNAKTETKKERRRQERLAAERGRACSLARQLEQYGLFVYTPSAQVALSSKKKKNKKKDAVATDLPKMQLFDVSEWSQRDLEADEEEEIKRLIREADVKTQSAGKSTCTVLTASRAESLLRSPQNAVPPDATPVSNEQPPGATDQSSEARTQRLLMSLQLPPTFMFYSL</sequence>
<organism evidence="2 3">
    <name type="scientific">Blattamonas nauphoetae</name>
    <dbReference type="NCBI Taxonomy" id="2049346"/>
    <lineage>
        <taxon>Eukaryota</taxon>
        <taxon>Metamonada</taxon>
        <taxon>Preaxostyla</taxon>
        <taxon>Oxymonadida</taxon>
        <taxon>Blattamonas</taxon>
    </lineage>
</organism>
<comment type="caution">
    <text evidence="2">The sequence shown here is derived from an EMBL/GenBank/DDBJ whole genome shotgun (WGS) entry which is preliminary data.</text>
</comment>
<evidence type="ECO:0000256" key="1">
    <source>
        <dbReference type="SAM" id="MobiDB-lite"/>
    </source>
</evidence>